<dbReference type="EMBL" id="CM009299">
    <property type="protein sequence ID" value="RQO96980.1"/>
    <property type="molecule type" value="Genomic_DNA"/>
</dbReference>
<proteinExistence type="predicted"/>
<dbReference type="AlphaFoldDB" id="A0A3N7FT73"/>
<accession>A0A3N7FT73</accession>
<sequence length="82" mass="9427">MLLALFAKLGKPFFSISAATFTPVFLFNMIESLEVEIIKLCENSVLVCKEKEKQAKCDGEWKLAFVKQRCSVFGWNFRKGSW</sequence>
<name>A0A3N7FT73_POPTR</name>
<organism evidence="1 2">
    <name type="scientific">Populus trichocarpa</name>
    <name type="common">Western balsam poplar</name>
    <name type="synonym">Populus balsamifera subsp. trichocarpa</name>
    <dbReference type="NCBI Taxonomy" id="3694"/>
    <lineage>
        <taxon>Eukaryota</taxon>
        <taxon>Viridiplantae</taxon>
        <taxon>Streptophyta</taxon>
        <taxon>Embryophyta</taxon>
        <taxon>Tracheophyta</taxon>
        <taxon>Spermatophyta</taxon>
        <taxon>Magnoliopsida</taxon>
        <taxon>eudicotyledons</taxon>
        <taxon>Gunneridae</taxon>
        <taxon>Pentapetalae</taxon>
        <taxon>rosids</taxon>
        <taxon>fabids</taxon>
        <taxon>Malpighiales</taxon>
        <taxon>Salicaceae</taxon>
        <taxon>Saliceae</taxon>
        <taxon>Populus</taxon>
    </lineage>
</organism>
<evidence type="ECO:0000313" key="1">
    <source>
        <dbReference type="EMBL" id="RQO96980.1"/>
    </source>
</evidence>
<keyword evidence="2" id="KW-1185">Reference proteome</keyword>
<dbReference type="InParanoid" id="A0A3N7FT73"/>
<gene>
    <name evidence="1" type="ORF">POPTR_010G200650</name>
</gene>
<evidence type="ECO:0000313" key="2">
    <source>
        <dbReference type="Proteomes" id="UP000006729"/>
    </source>
</evidence>
<protein>
    <submittedName>
        <fullName evidence="1">Uncharacterized protein</fullName>
    </submittedName>
</protein>
<reference evidence="1 2" key="1">
    <citation type="journal article" date="2006" name="Science">
        <title>The genome of black cottonwood, Populus trichocarpa (Torr. &amp; Gray).</title>
        <authorList>
            <person name="Tuskan G.A."/>
            <person name="Difazio S."/>
            <person name="Jansson S."/>
            <person name="Bohlmann J."/>
            <person name="Grigoriev I."/>
            <person name="Hellsten U."/>
            <person name="Putnam N."/>
            <person name="Ralph S."/>
            <person name="Rombauts S."/>
            <person name="Salamov A."/>
            <person name="Schein J."/>
            <person name="Sterck L."/>
            <person name="Aerts A."/>
            <person name="Bhalerao R.R."/>
            <person name="Bhalerao R.P."/>
            <person name="Blaudez D."/>
            <person name="Boerjan W."/>
            <person name="Brun A."/>
            <person name="Brunner A."/>
            <person name="Busov V."/>
            <person name="Campbell M."/>
            <person name="Carlson J."/>
            <person name="Chalot M."/>
            <person name="Chapman J."/>
            <person name="Chen G.L."/>
            <person name="Cooper D."/>
            <person name="Coutinho P.M."/>
            <person name="Couturier J."/>
            <person name="Covert S."/>
            <person name="Cronk Q."/>
            <person name="Cunningham R."/>
            <person name="Davis J."/>
            <person name="Degroeve S."/>
            <person name="Dejardin A."/>
            <person name="Depamphilis C."/>
            <person name="Detter J."/>
            <person name="Dirks B."/>
            <person name="Dubchak I."/>
            <person name="Duplessis S."/>
            <person name="Ehlting J."/>
            <person name="Ellis B."/>
            <person name="Gendler K."/>
            <person name="Goodstein D."/>
            <person name="Gribskov M."/>
            <person name="Grimwood J."/>
            <person name="Groover A."/>
            <person name="Gunter L."/>
            <person name="Hamberger B."/>
            <person name="Heinze B."/>
            <person name="Helariutta Y."/>
            <person name="Henrissat B."/>
            <person name="Holligan D."/>
            <person name="Holt R."/>
            <person name="Huang W."/>
            <person name="Islam-Faridi N."/>
            <person name="Jones S."/>
            <person name="Jones-Rhoades M."/>
            <person name="Jorgensen R."/>
            <person name="Joshi C."/>
            <person name="Kangasjarvi J."/>
            <person name="Karlsson J."/>
            <person name="Kelleher C."/>
            <person name="Kirkpatrick R."/>
            <person name="Kirst M."/>
            <person name="Kohler A."/>
            <person name="Kalluri U."/>
            <person name="Larimer F."/>
            <person name="Leebens-Mack J."/>
            <person name="Leple J.C."/>
            <person name="Locascio P."/>
            <person name="Lou Y."/>
            <person name="Lucas S."/>
            <person name="Martin F."/>
            <person name="Montanini B."/>
            <person name="Napoli C."/>
            <person name="Nelson D.R."/>
            <person name="Nelson C."/>
            <person name="Nieminen K."/>
            <person name="Nilsson O."/>
            <person name="Pereda V."/>
            <person name="Peter G."/>
            <person name="Philippe R."/>
            <person name="Pilate G."/>
            <person name="Poliakov A."/>
            <person name="Razumovskaya J."/>
            <person name="Richardson P."/>
            <person name="Rinaldi C."/>
            <person name="Ritland K."/>
            <person name="Rouze P."/>
            <person name="Ryaboy D."/>
            <person name="Schmutz J."/>
            <person name="Schrader J."/>
            <person name="Segerman B."/>
            <person name="Shin H."/>
            <person name="Siddiqui A."/>
            <person name="Sterky F."/>
            <person name="Terry A."/>
            <person name="Tsai C.J."/>
            <person name="Uberbacher E."/>
            <person name="Unneberg P."/>
            <person name="Vahala J."/>
            <person name="Wall K."/>
            <person name="Wessler S."/>
            <person name="Yang G."/>
            <person name="Yin T."/>
            <person name="Douglas C."/>
            <person name="Marra M."/>
            <person name="Sandberg G."/>
            <person name="Van de Peer Y."/>
            <person name="Rokhsar D."/>
        </authorList>
    </citation>
    <scope>NUCLEOTIDE SEQUENCE [LARGE SCALE GENOMIC DNA]</scope>
    <source>
        <strain evidence="2">cv. Nisqually</strain>
    </source>
</reference>
<dbReference type="Proteomes" id="UP000006729">
    <property type="component" value="Chromosome 10"/>
</dbReference>